<dbReference type="RefSeq" id="WP_173865531.1">
    <property type="nucleotide sequence ID" value="NZ_JAAWUU010000002.1"/>
</dbReference>
<dbReference type="InterPro" id="IPR036881">
    <property type="entry name" value="Glyco_hydro_3_C_sf"/>
</dbReference>
<dbReference type="Proteomes" id="UP000821846">
    <property type="component" value="Unassembled WGS sequence"/>
</dbReference>
<dbReference type="SMART" id="SM01217">
    <property type="entry name" value="Fn3_like"/>
    <property type="match status" value="1"/>
</dbReference>
<dbReference type="SUPFAM" id="SSF51445">
    <property type="entry name" value="(Trans)glycosidases"/>
    <property type="match status" value="1"/>
</dbReference>
<dbReference type="Pfam" id="PF14310">
    <property type="entry name" value="Fn3-like"/>
    <property type="match status" value="1"/>
</dbReference>
<dbReference type="InterPro" id="IPR026891">
    <property type="entry name" value="Fn3-like"/>
</dbReference>
<organism evidence="6 7">
    <name type="scientific">Faecalicatena fissicatena</name>
    <dbReference type="NCBI Taxonomy" id="290055"/>
    <lineage>
        <taxon>Bacteria</taxon>
        <taxon>Bacillati</taxon>
        <taxon>Bacillota</taxon>
        <taxon>Clostridia</taxon>
        <taxon>Lachnospirales</taxon>
        <taxon>Lachnospiraceae</taxon>
        <taxon>Faecalicatena</taxon>
    </lineage>
</organism>
<keyword evidence="7" id="KW-1185">Reference proteome</keyword>
<feature type="domain" description="Fibronectin type-III" evidence="5">
    <location>
        <begin position="948"/>
        <end position="1043"/>
    </location>
</feature>
<dbReference type="InterPro" id="IPR036962">
    <property type="entry name" value="Glyco_hydro_3_N_sf"/>
</dbReference>
<accession>A0ABX2GTI5</accession>
<reference evidence="6 7" key="1">
    <citation type="journal article" date="2020" name="Cell Host Microbe">
        <title>Functional and Genomic Variation between Human-Derived Isolates of Lachnospiraceae Reveals Inter- and Intra-Species Diversity.</title>
        <authorList>
            <person name="Sorbara M.T."/>
            <person name="Littmann E.R."/>
            <person name="Fontana E."/>
            <person name="Moody T.U."/>
            <person name="Kohout C.E."/>
            <person name="Gjonbalaj M."/>
            <person name="Eaton V."/>
            <person name="Seok R."/>
            <person name="Leiner I.M."/>
            <person name="Pamer E.G."/>
        </authorList>
    </citation>
    <scope>NUCLEOTIDE SEQUENCE [LARGE SCALE GENOMIC DNA]</scope>
    <source>
        <strain evidence="6 7">MSK.14.16</strain>
    </source>
</reference>
<dbReference type="Gene3D" id="2.60.40.10">
    <property type="entry name" value="Immunoglobulins"/>
    <property type="match status" value="2"/>
</dbReference>
<keyword evidence="3" id="KW-0175">Coiled coil</keyword>
<dbReference type="SUPFAM" id="SSF49265">
    <property type="entry name" value="Fibronectin type III"/>
    <property type="match status" value="1"/>
</dbReference>
<dbReference type="InterPro" id="IPR036116">
    <property type="entry name" value="FN3_sf"/>
</dbReference>
<dbReference type="CDD" id="cd00063">
    <property type="entry name" value="FN3"/>
    <property type="match status" value="1"/>
</dbReference>
<dbReference type="Pfam" id="PF01915">
    <property type="entry name" value="Glyco_hydro_3_C"/>
    <property type="match status" value="1"/>
</dbReference>
<feature type="coiled-coil region" evidence="3">
    <location>
        <begin position="31"/>
        <end position="58"/>
    </location>
</feature>
<dbReference type="PANTHER" id="PTHR42715">
    <property type="entry name" value="BETA-GLUCOSIDASE"/>
    <property type="match status" value="1"/>
</dbReference>
<dbReference type="InterPro" id="IPR050288">
    <property type="entry name" value="Cellulose_deg_GH3"/>
</dbReference>
<evidence type="ECO:0000256" key="3">
    <source>
        <dbReference type="SAM" id="Coils"/>
    </source>
</evidence>
<evidence type="ECO:0000313" key="7">
    <source>
        <dbReference type="Proteomes" id="UP000821846"/>
    </source>
</evidence>
<dbReference type="Pfam" id="PF00933">
    <property type="entry name" value="Glyco_hydro_3"/>
    <property type="match status" value="1"/>
</dbReference>
<evidence type="ECO:0000313" key="6">
    <source>
        <dbReference type="EMBL" id="NSG28889.1"/>
    </source>
</evidence>
<evidence type="ECO:0000256" key="4">
    <source>
        <dbReference type="SAM" id="SignalP"/>
    </source>
</evidence>
<dbReference type="Gene3D" id="3.40.50.1700">
    <property type="entry name" value="Glycoside hydrolase family 3 C-terminal domain"/>
    <property type="match status" value="1"/>
</dbReference>
<name>A0ABX2GTI5_9FIRM</name>
<evidence type="ECO:0000256" key="2">
    <source>
        <dbReference type="ARBA" id="ARBA00022801"/>
    </source>
</evidence>
<dbReference type="InterPro" id="IPR001764">
    <property type="entry name" value="Glyco_hydro_3_N"/>
</dbReference>
<dbReference type="InterPro" id="IPR003961">
    <property type="entry name" value="FN3_dom"/>
</dbReference>
<sequence>MKNKLAKLTAVTLAASMVIGSSVTGMAASTNQTSEREVRNAQLSKEAAEEGMVLLENENQALPLAQGSKAALFGTGSYGTIKGGTGSGDVYNRYTISVYDALTSTYNISNMAWWGEYLKTFEEKKAQAAEEKKDNDYVKYTQGRFGGADSFLAIDQALTQSDMDKAKAGGVTTAFYTVSRVSGEGADRTIGKGDYELSEVEYNNIKLIAKNFDKCVVLLNVGGVVDTKFFSEIEGVDGLVLMSQAGMEGGNALADILTGKTTPSGKLTDTWAKNYSDYPAATTIGDNDGDNKQEDYKEGIYVGYRYFDTFNITPAYEFGYGKSYTSFDVEPLTVAADENNVSVTVNVTNTGDTYSGKEVVEVYFSAPDGSIEKPYQELAGFAKTDNLAPGESQKLTVTYKTTEMSSYDEAKAAYVMEDGDYIVRVGDSSRNTKVAGVLTLDKDVVTEQLSNQLTLDKNWKDLSKTGKTPYSYKDEAAQIKAAARIALPSAKIKTENNASKIDEKKVTTYLTADAAKDYKAAENEVVETVDAVPANTKLIDVYDGKVSMESFVASLDDTQLANLANGISGASTSGDTWGADANSVTGAAGETSQLYFNSLGIPNTVEADGPAGIRVTAETTDKDGNAVYNYCTAFPIGTLLAQTWNTDLVNRVGKAIGEEMVEIGVTLWLAPGMNIHRDPLCGRNFEYYSEDPALTGYVGSAITAGVQSNKGVGVTIKHYITNNQETNRSAVNTSVSERTLREIYLKGFEMVVKSAQPMAIMSSYNKVNGTYACENFDLLTSVPRGEWGFDGMVMTDWGAGNRAGVDTMMHAGNDLVMPGRTQDRMIAALQGNPVGTTADPNLDKTLVRGDIQKCVSRVLTMIMRSSQFGKMNSKVDVKAHTETYDNLVTYSSVKKEEVKTTAVKKLEDELKKAQEKADKLEKELGEANQKTQAANKEVEKLQAKLDVRTKNIRLKSAKSKKAKQATIRWAKVKNVDGYVVEYSTKANMKSAKKKNVKASTISLTVKNLKKGKKYYVRVRGYKVIDGQKVYTQYSAKKAVKIKK</sequence>
<keyword evidence="2 6" id="KW-0378">Hydrolase</keyword>
<dbReference type="PRINTS" id="PR00133">
    <property type="entry name" value="GLHYDRLASE3"/>
</dbReference>
<feature type="signal peptide" evidence="4">
    <location>
        <begin position="1"/>
        <end position="27"/>
    </location>
</feature>
<dbReference type="PROSITE" id="PS50853">
    <property type="entry name" value="FN3"/>
    <property type="match status" value="1"/>
</dbReference>
<feature type="coiled-coil region" evidence="3">
    <location>
        <begin position="896"/>
        <end position="944"/>
    </location>
</feature>
<dbReference type="SUPFAM" id="SSF52279">
    <property type="entry name" value="Beta-D-glucan exohydrolase, C-terminal domain"/>
    <property type="match status" value="1"/>
</dbReference>
<evidence type="ECO:0000256" key="1">
    <source>
        <dbReference type="ARBA" id="ARBA00005336"/>
    </source>
</evidence>
<comment type="caution">
    <text evidence="6">The sequence shown here is derived from an EMBL/GenBank/DDBJ whole genome shotgun (WGS) entry which is preliminary data.</text>
</comment>
<dbReference type="GO" id="GO:0016787">
    <property type="term" value="F:hydrolase activity"/>
    <property type="evidence" value="ECO:0007669"/>
    <property type="project" value="UniProtKB-KW"/>
</dbReference>
<proteinExistence type="inferred from homology"/>
<dbReference type="InterPro" id="IPR017853">
    <property type="entry name" value="GH"/>
</dbReference>
<keyword evidence="4" id="KW-0732">Signal</keyword>
<protein>
    <submittedName>
        <fullName evidence="6">Glycoside hydrolase</fullName>
    </submittedName>
</protein>
<evidence type="ECO:0000259" key="5">
    <source>
        <dbReference type="PROSITE" id="PS50853"/>
    </source>
</evidence>
<dbReference type="InterPro" id="IPR002772">
    <property type="entry name" value="Glyco_hydro_3_C"/>
</dbReference>
<dbReference type="Pfam" id="PF00041">
    <property type="entry name" value="fn3"/>
    <property type="match status" value="1"/>
</dbReference>
<dbReference type="EMBL" id="JAAWUZ010000002">
    <property type="protein sequence ID" value="NSG28889.1"/>
    <property type="molecule type" value="Genomic_DNA"/>
</dbReference>
<dbReference type="PANTHER" id="PTHR42715:SF10">
    <property type="entry name" value="BETA-GLUCOSIDASE"/>
    <property type="match status" value="1"/>
</dbReference>
<gene>
    <name evidence="6" type="ORF">HFM93_01105</name>
</gene>
<comment type="similarity">
    <text evidence="1">Belongs to the glycosyl hydrolase 3 family.</text>
</comment>
<dbReference type="InterPro" id="IPR013783">
    <property type="entry name" value="Ig-like_fold"/>
</dbReference>
<feature type="chain" id="PRO_5047190432" evidence="4">
    <location>
        <begin position="28"/>
        <end position="1043"/>
    </location>
</feature>
<dbReference type="Gene3D" id="3.20.20.300">
    <property type="entry name" value="Glycoside hydrolase, family 3, N-terminal domain"/>
    <property type="match status" value="1"/>
</dbReference>